<feature type="domain" description="PAS" evidence="1">
    <location>
        <begin position="15"/>
        <end position="77"/>
    </location>
</feature>
<dbReference type="InterPro" id="IPR035965">
    <property type="entry name" value="PAS-like_dom_sf"/>
</dbReference>
<dbReference type="InterPro" id="IPR013655">
    <property type="entry name" value="PAS_fold_3"/>
</dbReference>
<gene>
    <name evidence="2" type="ORF">FJR03_07600</name>
</gene>
<name>A0A7M1AW25_9BACT</name>
<evidence type="ECO:0000313" key="3">
    <source>
        <dbReference type="Proteomes" id="UP000593910"/>
    </source>
</evidence>
<dbReference type="SUPFAM" id="SSF55785">
    <property type="entry name" value="PYP-like sensor domain (PAS domain)"/>
    <property type="match status" value="1"/>
</dbReference>
<reference evidence="2 3" key="1">
    <citation type="submission" date="2019-06" db="EMBL/GenBank/DDBJ databases">
        <title>Sulfurimonas gotlandica sp. nov., a chemoautotrophic and psychrotolerant epsilonproteobacterium isolated from a pelagic redoxcline, and an emended description of the genus Sulfurimonas.</title>
        <authorList>
            <person name="Wang S."/>
            <person name="Jiang L."/>
            <person name="Shao Z."/>
        </authorList>
    </citation>
    <scope>NUCLEOTIDE SEQUENCE [LARGE SCALE GENOMIC DNA]</scope>
    <source>
        <strain evidence="2 3">B2</strain>
    </source>
</reference>
<organism evidence="2 3">
    <name type="scientific">Sulfurimonas marina</name>
    <dbReference type="NCBI Taxonomy" id="2590551"/>
    <lineage>
        <taxon>Bacteria</taxon>
        <taxon>Pseudomonadati</taxon>
        <taxon>Campylobacterota</taxon>
        <taxon>Epsilonproteobacteria</taxon>
        <taxon>Campylobacterales</taxon>
        <taxon>Sulfurimonadaceae</taxon>
        <taxon>Sulfurimonas</taxon>
    </lineage>
</organism>
<dbReference type="CDD" id="cd00130">
    <property type="entry name" value="PAS"/>
    <property type="match status" value="1"/>
</dbReference>
<sequence length="190" mass="22900">MYEQYYIEKEKEIKLDEMKPILSRTDLKGNIRYCNTYFQEISGYSEKELLGSEHNIIRHPDMPKIIFKLMWERLKKEQNILAVVKNRSKDGRYYWVTTLFEIKHHPIHKTAEGYLAIRKAAPHNAVEVVTPLYKKLLEIETTQGIKESEQYLREFLEKEKKTYDQYMEEIVNHEGVVMKFLHGMKKMFIY</sequence>
<dbReference type="Proteomes" id="UP000593910">
    <property type="component" value="Chromosome"/>
</dbReference>
<dbReference type="PROSITE" id="PS50112">
    <property type="entry name" value="PAS"/>
    <property type="match status" value="1"/>
</dbReference>
<keyword evidence="3" id="KW-1185">Reference proteome</keyword>
<dbReference type="EMBL" id="CP041165">
    <property type="protein sequence ID" value="QOP41620.1"/>
    <property type="molecule type" value="Genomic_DNA"/>
</dbReference>
<evidence type="ECO:0000259" key="1">
    <source>
        <dbReference type="PROSITE" id="PS50112"/>
    </source>
</evidence>
<dbReference type="Gene3D" id="3.30.450.20">
    <property type="entry name" value="PAS domain"/>
    <property type="match status" value="1"/>
</dbReference>
<proteinExistence type="predicted"/>
<protein>
    <submittedName>
        <fullName evidence="2">PAS domain S-box protein</fullName>
    </submittedName>
</protein>
<dbReference type="Pfam" id="PF08447">
    <property type="entry name" value="PAS_3"/>
    <property type="match status" value="1"/>
</dbReference>
<dbReference type="KEGG" id="smax:FJR03_07600"/>
<dbReference type="InterPro" id="IPR000014">
    <property type="entry name" value="PAS"/>
</dbReference>
<evidence type="ECO:0000313" key="2">
    <source>
        <dbReference type="EMBL" id="QOP41620.1"/>
    </source>
</evidence>
<accession>A0A7M1AW25</accession>
<dbReference type="AlphaFoldDB" id="A0A7M1AW25"/>
<dbReference type="NCBIfam" id="TIGR00229">
    <property type="entry name" value="sensory_box"/>
    <property type="match status" value="1"/>
</dbReference>
<dbReference type="RefSeq" id="WP_193112937.1">
    <property type="nucleotide sequence ID" value="NZ_CP041165.1"/>
</dbReference>